<feature type="transmembrane region" description="Helical" evidence="1">
    <location>
        <begin position="76"/>
        <end position="94"/>
    </location>
</feature>
<feature type="transmembrane region" description="Helical" evidence="1">
    <location>
        <begin position="18"/>
        <end position="39"/>
    </location>
</feature>
<organism evidence="2 3">
    <name type="scientific">Oceanobacillus limi</name>
    <dbReference type="NCBI Taxonomy" id="930131"/>
    <lineage>
        <taxon>Bacteria</taxon>
        <taxon>Bacillati</taxon>
        <taxon>Bacillota</taxon>
        <taxon>Bacilli</taxon>
        <taxon>Bacillales</taxon>
        <taxon>Bacillaceae</taxon>
        <taxon>Oceanobacillus</taxon>
    </lineage>
</organism>
<dbReference type="EMBL" id="FOHE01000010">
    <property type="protein sequence ID" value="SET37911.1"/>
    <property type="molecule type" value="Genomic_DNA"/>
</dbReference>
<keyword evidence="3" id="KW-1185">Reference proteome</keyword>
<name>A0A1I0DZ84_9BACI</name>
<dbReference type="AlphaFoldDB" id="A0A1I0DZ84"/>
<dbReference type="Proteomes" id="UP000198618">
    <property type="component" value="Unassembled WGS sequence"/>
</dbReference>
<dbReference type="RefSeq" id="WP_090870046.1">
    <property type="nucleotide sequence ID" value="NZ_FOHE01000010.1"/>
</dbReference>
<evidence type="ECO:0000256" key="1">
    <source>
        <dbReference type="SAM" id="Phobius"/>
    </source>
</evidence>
<protein>
    <submittedName>
        <fullName evidence="2">Uncharacterized protein</fullName>
    </submittedName>
</protein>
<evidence type="ECO:0000313" key="3">
    <source>
        <dbReference type="Proteomes" id="UP000198618"/>
    </source>
</evidence>
<keyword evidence="1" id="KW-0472">Membrane</keyword>
<evidence type="ECO:0000313" key="2">
    <source>
        <dbReference type="EMBL" id="SET37911.1"/>
    </source>
</evidence>
<sequence>MVDPLTEEQLYEERFKKYFNLIIGYIGLLLTGLATLQFVTTFHDTTSRIQIILGFMLVMTYFSFSNKGIGTTKVRNMFRIIFIGVFVISSWFLYF</sequence>
<gene>
    <name evidence="2" type="ORF">SAMN05216389_11018</name>
</gene>
<reference evidence="2 3" key="1">
    <citation type="submission" date="2016-10" db="EMBL/GenBank/DDBJ databases">
        <authorList>
            <person name="de Groot N.N."/>
        </authorList>
    </citation>
    <scope>NUCLEOTIDE SEQUENCE [LARGE SCALE GENOMIC DNA]</scope>
    <source>
        <strain evidence="2 3">IBRC-M 10780</strain>
    </source>
</reference>
<keyword evidence="1" id="KW-1133">Transmembrane helix</keyword>
<dbReference type="STRING" id="930131.SAMN05216389_11018"/>
<feature type="transmembrane region" description="Helical" evidence="1">
    <location>
        <begin position="45"/>
        <end position="64"/>
    </location>
</feature>
<accession>A0A1I0DZ84</accession>
<keyword evidence="1" id="KW-0812">Transmembrane</keyword>
<proteinExistence type="predicted"/>